<protein>
    <submittedName>
        <fullName evidence="1">Uncharacterized protein</fullName>
    </submittedName>
</protein>
<dbReference type="InterPro" id="IPR022085">
    <property type="entry name" value="OpdG"/>
</dbReference>
<gene>
    <name evidence="1" type="ORF">CC86DRAFT_154624</name>
</gene>
<dbReference type="Pfam" id="PF12311">
    <property type="entry name" value="DUF3632"/>
    <property type="match status" value="1"/>
</dbReference>
<dbReference type="EMBL" id="MU006250">
    <property type="protein sequence ID" value="KAF2818627.1"/>
    <property type="molecule type" value="Genomic_DNA"/>
</dbReference>
<evidence type="ECO:0000313" key="2">
    <source>
        <dbReference type="Proteomes" id="UP000799424"/>
    </source>
</evidence>
<proteinExistence type="predicted"/>
<dbReference type="Proteomes" id="UP000799424">
    <property type="component" value="Unassembled WGS sequence"/>
</dbReference>
<sequence>MTPEALSSPVLDPLIYEPQWDDEKDLLWKGELEQLVNGTLVPLQVAQRMNSRIRTESNKRFQALLNYANTHTMTAEHYEFGAEWGDLPRPNSSGLVECLLIRTFSRMCSAFSPYSVGQNRLFALLEALRDLPRWIASEGNPDENGNGYEIEFWTFGRSWIGLENEFRRSRCDFEPGCYRDIVARNRWRNFQHTMARLTASNLIYCAPFNCLPDLVKISERKTRLDRTDFYALAAAQWIIWPTECRYVYQECLKRETIANHWEAWSKKGWGQWKAQFARIADSPLYDDPVTNVARQALQQMKDTEEEIDEEHAKESTES</sequence>
<evidence type="ECO:0000313" key="1">
    <source>
        <dbReference type="EMBL" id="KAF2818627.1"/>
    </source>
</evidence>
<dbReference type="AlphaFoldDB" id="A0A6A6ZEL5"/>
<keyword evidence="2" id="KW-1185">Reference proteome</keyword>
<name>A0A6A6ZEL5_9PLEO</name>
<reference evidence="1" key="1">
    <citation type="journal article" date="2020" name="Stud. Mycol.">
        <title>101 Dothideomycetes genomes: a test case for predicting lifestyles and emergence of pathogens.</title>
        <authorList>
            <person name="Haridas S."/>
            <person name="Albert R."/>
            <person name="Binder M."/>
            <person name="Bloem J."/>
            <person name="Labutti K."/>
            <person name="Salamov A."/>
            <person name="Andreopoulos B."/>
            <person name="Baker S."/>
            <person name="Barry K."/>
            <person name="Bills G."/>
            <person name="Bluhm B."/>
            <person name="Cannon C."/>
            <person name="Castanera R."/>
            <person name="Culley D."/>
            <person name="Daum C."/>
            <person name="Ezra D."/>
            <person name="Gonzalez J."/>
            <person name="Henrissat B."/>
            <person name="Kuo A."/>
            <person name="Liang C."/>
            <person name="Lipzen A."/>
            <person name="Lutzoni F."/>
            <person name="Magnuson J."/>
            <person name="Mondo S."/>
            <person name="Nolan M."/>
            <person name="Ohm R."/>
            <person name="Pangilinan J."/>
            <person name="Park H.-J."/>
            <person name="Ramirez L."/>
            <person name="Alfaro M."/>
            <person name="Sun H."/>
            <person name="Tritt A."/>
            <person name="Yoshinaga Y."/>
            <person name="Zwiers L.-H."/>
            <person name="Turgeon B."/>
            <person name="Goodwin S."/>
            <person name="Spatafora J."/>
            <person name="Crous P."/>
            <person name="Grigoriev I."/>
        </authorList>
    </citation>
    <scope>NUCLEOTIDE SEQUENCE</scope>
    <source>
        <strain evidence="1">CBS 113818</strain>
    </source>
</reference>
<accession>A0A6A6ZEL5</accession>
<organism evidence="1 2">
    <name type="scientific">Ophiobolus disseminans</name>
    <dbReference type="NCBI Taxonomy" id="1469910"/>
    <lineage>
        <taxon>Eukaryota</taxon>
        <taxon>Fungi</taxon>
        <taxon>Dikarya</taxon>
        <taxon>Ascomycota</taxon>
        <taxon>Pezizomycotina</taxon>
        <taxon>Dothideomycetes</taxon>
        <taxon>Pleosporomycetidae</taxon>
        <taxon>Pleosporales</taxon>
        <taxon>Pleosporineae</taxon>
        <taxon>Phaeosphaeriaceae</taxon>
        <taxon>Ophiobolus</taxon>
    </lineage>
</organism>
<dbReference type="OrthoDB" id="3350591at2759"/>